<protein>
    <submittedName>
        <fullName evidence="5">Copper amine oxidase</fullName>
    </submittedName>
</protein>
<feature type="domain" description="Copper amine oxidase-like N-terminal" evidence="4">
    <location>
        <begin position="418"/>
        <end position="530"/>
    </location>
</feature>
<reference evidence="5 6" key="1">
    <citation type="submission" date="2019-02" db="EMBL/GenBank/DDBJ databases">
        <title>Paenibacillus sp. nov., isolated from surface-sterilized tissue of Thalictrum simplex L.</title>
        <authorList>
            <person name="Tuo L."/>
        </authorList>
    </citation>
    <scope>NUCLEOTIDE SEQUENCE [LARGE SCALE GENOMIC DNA]</scope>
    <source>
        <strain evidence="5 6">N2SHLJ1</strain>
    </source>
</reference>
<dbReference type="InterPro" id="IPR001258">
    <property type="entry name" value="NHL_repeat"/>
</dbReference>
<feature type="repeat" description="NHL" evidence="2">
    <location>
        <begin position="127"/>
        <end position="157"/>
    </location>
</feature>
<keyword evidence="6" id="KW-1185">Reference proteome</keyword>
<name>A0A4Q9DYZ3_9BACL</name>
<feature type="signal peptide" evidence="3">
    <location>
        <begin position="1"/>
        <end position="25"/>
    </location>
</feature>
<dbReference type="Pfam" id="PF01436">
    <property type="entry name" value="NHL"/>
    <property type="match status" value="5"/>
</dbReference>
<keyword evidence="3" id="KW-0732">Signal</keyword>
<proteinExistence type="predicted"/>
<organism evidence="5 6">
    <name type="scientific">Paenibacillus thalictri</name>
    <dbReference type="NCBI Taxonomy" id="2527873"/>
    <lineage>
        <taxon>Bacteria</taxon>
        <taxon>Bacillati</taxon>
        <taxon>Bacillota</taxon>
        <taxon>Bacilli</taxon>
        <taxon>Bacillales</taxon>
        <taxon>Paenibacillaceae</taxon>
        <taxon>Paenibacillus</taxon>
    </lineage>
</organism>
<accession>A0A4Q9DYZ3</accession>
<dbReference type="InterPro" id="IPR036582">
    <property type="entry name" value="Mao_N_sf"/>
</dbReference>
<evidence type="ECO:0000313" key="6">
    <source>
        <dbReference type="Proteomes" id="UP000293142"/>
    </source>
</evidence>
<feature type="chain" id="PRO_5020955276" evidence="3">
    <location>
        <begin position="26"/>
        <end position="531"/>
    </location>
</feature>
<evidence type="ECO:0000259" key="4">
    <source>
        <dbReference type="Pfam" id="PF07833"/>
    </source>
</evidence>
<dbReference type="SUPFAM" id="SSF101898">
    <property type="entry name" value="NHL repeat"/>
    <property type="match status" value="1"/>
</dbReference>
<dbReference type="RefSeq" id="WP_131012052.1">
    <property type="nucleotide sequence ID" value="NZ_SIRE01000003.1"/>
</dbReference>
<gene>
    <name evidence="5" type="ORF">EYB31_04450</name>
</gene>
<dbReference type="Pfam" id="PF07833">
    <property type="entry name" value="Cu_amine_oxidN1"/>
    <property type="match status" value="1"/>
</dbReference>
<sequence>MRKVGKLLAASVLSAALLGGNGAWAASLSKDGVAGSDDQILTNVSTYAGTGDFGSYNAERLGSSFRGVFGLLAAKDGSMIATDQKNHLLRQVAGAKVNTFAGIILQKDVKGFPVGARIDGKADSSLFQEPAGIAADAQGNIYVADSANNAIRKIDTQGQVTTLAGNGVLGSMDGVGEKAGFYNPEDVAVAADGTIYVADSLNHLIRSISPAGAVTTLTGASTRAVEVAPGQYTMAGDYKDGDIKTALFNEPTGLALDAKGNLYVSDSGNQRIRYIDFAAGKVTTVAGAAVSGDNSLYGKNALYAPGDFADGDALKSLFNYPMGIAVTDEGGLVIADSLNHSVRYLLGGKVTTLAGDAAQKSGELDGADRSAEFNRPTDVAVATDGSIFVADSFNNKIRKIDLYHLPANLPQNDNVKVVNGSILIQFDVQPEIANGRTMVPVRAITEALGYTVSFRDSDRSVQLTKGNVTIELYIDKTGIKRVEKGKPEVAKETDVAPYIKEDSTFVPIRFFAEEIGLNVQWNNATRTAIIR</sequence>
<keyword evidence="1" id="KW-0677">Repeat</keyword>
<dbReference type="AlphaFoldDB" id="A0A4Q9DYZ3"/>
<dbReference type="Gene3D" id="3.30.457.10">
    <property type="entry name" value="Copper amine oxidase-like, N-terminal domain"/>
    <property type="match status" value="1"/>
</dbReference>
<dbReference type="OrthoDB" id="9799230at2"/>
<evidence type="ECO:0000256" key="3">
    <source>
        <dbReference type="SAM" id="SignalP"/>
    </source>
</evidence>
<feature type="repeat" description="NHL" evidence="2">
    <location>
        <begin position="248"/>
        <end position="272"/>
    </location>
</feature>
<evidence type="ECO:0000313" key="5">
    <source>
        <dbReference type="EMBL" id="TBL81340.1"/>
    </source>
</evidence>
<dbReference type="Proteomes" id="UP000293142">
    <property type="component" value="Unassembled WGS sequence"/>
</dbReference>
<comment type="caution">
    <text evidence="5">The sequence shown here is derived from an EMBL/GenBank/DDBJ whole genome shotgun (WGS) entry which is preliminary data.</text>
</comment>
<dbReference type="PANTHER" id="PTHR13833:SF71">
    <property type="entry name" value="NHL DOMAIN-CONTAINING PROTEIN"/>
    <property type="match status" value="1"/>
</dbReference>
<dbReference type="PROSITE" id="PS51125">
    <property type="entry name" value="NHL"/>
    <property type="match status" value="2"/>
</dbReference>
<dbReference type="SUPFAM" id="SSF55383">
    <property type="entry name" value="Copper amine oxidase, domain N"/>
    <property type="match status" value="1"/>
</dbReference>
<dbReference type="PANTHER" id="PTHR13833">
    <property type="match status" value="1"/>
</dbReference>
<dbReference type="Gene3D" id="2.120.10.30">
    <property type="entry name" value="TolB, C-terminal domain"/>
    <property type="match status" value="3"/>
</dbReference>
<dbReference type="InterPro" id="IPR011042">
    <property type="entry name" value="6-blade_b-propeller_TolB-like"/>
</dbReference>
<evidence type="ECO:0000256" key="1">
    <source>
        <dbReference type="ARBA" id="ARBA00022737"/>
    </source>
</evidence>
<dbReference type="InterPro" id="IPR012854">
    <property type="entry name" value="Cu_amine_oxidase-like_N"/>
</dbReference>
<evidence type="ECO:0000256" key="2">
    <source>
        <dbReference type="PROSITE-ProRule" id="PRU00504"/>
    </source>
</evidence>
<dbReference type="EMBL" id="SIRE01000003">
    <property type="protein sequence ID" value="TBL81340.1"/>
    <property type="molecule type" value="Genomic_DNA"/>
</dbReference>